<keyword evidence="5" id="KW-0862">Zinc</keyword>
<evidence type="ECO:0000256" key="6">
    <source>
        <dbReference type="ARBA" id="ARBA00023015"/>
    </source>
</evidence>
<evidence type="ECO:0000256" key="10">
    <source>
        <dbReference type="SAM" id="MobiDB-lite"/>
    </source>
</evidence>
<evidence type="ECO:0000256" key="9">
    <source>
        <dbReference type="PROSITE-ProRule" id="PRU00042"/>
    </source>
</evidence>
<dbReference type="Proteomes" id="UP000830375">
    <property type="component" value="Unassembled WGS sequence"/>
</dbReference>
<dbReference type="InterPro" id="IPR013087">
    <property type="entry name" value="Znf_C2H2_type"/>
</dbReference>
<protein>
    <recommendedName>
        <fullName evidence="11">C2H2-type domain-containing protein</fullName>
    </recommendedName>
</protein>
<dbReference type="PANTHER" id="PTHR24394">
    <property type="entry name" value="ZINC FINGER PROTEIN"/>
    <property type="match status" value="1"/>
</dbReference>
<evidence type="ECO:0000256" key="5">
    <source>
        <dbReference type="ARBA" id="ARBA00022833"/>
    </source>
</evidence>
<evidence type="ECO:0000256" key="8">
    <source>
        <dbReference type="ARBA" id="ARBA00023242"/>
    </source>
</evidence>
<reference evidence="12 13" key="1">
    <citation type="submission" date="2022-01" db="EMBL/GenBank/DDBJ databases">
        <title>A high-quality chromosome-level genome assembly of rohu carp, Labeo rohita.</title>
        <authorList>
            <person name="Arick M.A. II"/>
            <person name="Hsu C.-Y."/>
            <person name="Magbanua Z."/>
            <person name="Pechanova O."/>
            <person name="Grover C."/>
            <person name="Miller E."/>
            <person name="Thrash A."/>
            <person name="Ezzel L."/>
            <person name="Alam S."/>
            <person name="Benzie J."/>
            <person name="Hamilton M."/>
            <person name="Karsi A."/>
            <person name="Lawrence M.L."/>
            <person name="Peterson D.G."/>
        </authorList>
    </citation>
    <scope>NUCLEOTIDE SEQUENCE [LARGE SCALE GENOMIC DNA]</scope>
    <source>
        <strain evidence="13">BAU-BD-2019</strain>
        <tissue evidence="12">Blood</tissue>
    </source>
</reference>
<feature type="compositionally biased region" description="Polar residues" evidence="10">
    <location>
        <begin position="63"/>
        <end position="85"/>
    </location>
</feature>
<keyword evidence="4 9" id="KW-0863">Zinc-finger</keyword>
<feature type="compositionally biased region" description="Acidic residues" evidence="10">
    <location>
        <begin position="38"/>
        <end position="47"/>
    </location>
</feature>
<comment type="caution">
    <text evidence="12">The sequence shown here is derived from an EMBL/GenBank/DDBJ whole genome shotgun (WGS) entry which is preliminary data.</text>
</comment>
<proteinExistence type="predicted"/>
<keyword evidence="13" id="KW-1185">Reference proteome</keyword>
<evidence type="ECO:0000313" key="13">
    <source>
        <dbReference type="Proteomes" id="UP000830375"/>
    </source>
</evidence>
<evidence type="ECO:0000256" key="4">
    <source>
        <dbReference type="ARBA" id="ARBA00022771"/>
    </source>
</evidence>
<feature type="domain" description="C2H2-type" evidence="11">
    <location>
        <begin position="97"/>
        <end position="124"/>
    </location>
</feature>
<evidence type="ECO:0000256" key="7">
    <source>
        <dbReference type="ARBA" id="ARBA00023163"/>
    </source>
</evidence>
<keyword evidence="6" id="KW-0805">Transcription regulation</keyword>
<dbReference type="PANTHER" id="PTHR24394:SF48">
    <property type="entry name" value="ZINC FINGER PROTEIN 771"/>
    <property type="match status" value="1"/>
</dbReference>
<evidence type="ECO:0000256" key="2">
    <source>
        <dbReference type="ARBA" id="ARBA00022723"/>
    </source>
</evidence>
<keyword evidence="3" id="KW-0677">Repeat</keyword>
<feature type="region of interest" description="Disordered" evidence="10">
    <location>
        <begin position="31"/>
        <end position="87"/>
    </location>
</feature>
<dbReference type="SMART" id="SM00355">
    <property type="entry name" value="ZnF_C2H2"/>
    <property type="match status" value="1"/>
</dbReference>
<sequence length="156" mass="18142">MAFIKEESEDMKIKEVFSLKHEDTEEQTDLMALKDESQELNETEEKDQDEKYHDFKIEEKTISRLQTEESSSPKNPQKTQNTNLNPHLVIHNGESSFTCQVCGDIFDRKESLRNHMKIHFEKKPFICTQCGKSLTHKKTLTLEKSLSPALSVERVV</sequence>
<keyword evidence="8" id="KW-0539">Nucleus</keyword>
<dbReference type="Pfam" id="PF00096">
    <property type="entry name" value="zf-C2H2"/>
    <property type="match status" value="1"/>
</dbReference>
<evidence type="ECO:0000256" key="3">
    <source>
        <dbReference type="ARBA" id="ARBA00022737"/>
    </source>
</evidence>
<evidence type="ECO:0000256" key="1">
    <source>
        <dbReference type="ARBA" id="ARBA00004123"/>
    </source>
</evidence>
<dbReference type="Gene3D" id="3.30.160.60">
    <property type="entry name" value="Classic Zinc Finger"/>
    <property type="match status" value="2"/>
</dbReference>
<name>A0ABQ8MTJ2_LABRO</name>
<dbReference type="EMBL" id="JACTAM010000004">
    <property type="protein sequence ID" value="KAI2665911.1"/>
    <property type="molecule type" value="Genomic_DNA"/>
</dbReference>
<dbReference type="InterPro" id="IPR036236">
    <property type="entry name" value="Znf_C2H2_sf"/>
</dbReference>
<comment type="subcellular location">
    <subcellularLocation>
        <location evidence="1">Nucleus</location>
    </subcellularLocation>
</comment>
<dbReference type="PROSITE" id="PS00028">
    <property type="entry name" value="ZINC_FINGER_C2H2_1"/>
    <property type="match status" value="1"/>
</dbReference>
<gene>
    <name evidence="12" type="ORF">H4Q32_023026</name>
</gene>
<feature type="compositionally biased region" description="Basic and acidic residues" evidence="10">
    <location>
        <begin position="48"/>
        <end position="62"/>
    </location>
</feature>
<keyword evidence="2" id="KW-0479">Metal-binding</keyword>
<evidence type="ECO:0000259" key="11">
    <source>
        <dbReference type="PROSITE" id="PS50157"/>
    </source>
</evidence>
<dbReference type="PROSITE" id="PS50157">
    <property type="entry name" value="ZINC_FINGER_C2H2_2"/>
    <property type="match status" value="1"/>
</dbReference>
<evidence type="ECO:0000313" key="12">
    <source>
        <dbReference type="EMBL" id="KAI2665911.1"/>
    </source>
</evidence>
<dbReference type="SUPFAM" id="SSF57667">
    <property type="entry name" value="beta-beta-alpha zinc fingers"/>
    <property type="match status" value="1"/>
</dbReference>
<accession>A0ABQ8MTJ2</accession>
<organism evidence="12 13">
    <name type="scientific">Labeo rohita</name>
    <name type="common">Indian major carp</name>
    <name type="synonym">Cyprinus rohita</name>
    <dbReference type="NCBI Taxonomy" id="84645"/>
    <lineage>
        <taxon>Eukaryota</taxon>
        <taxon>Metazoa</taxon>
        <taxon>Chordata</taxon>
        <taxon>Craniata</taxon>
        <taxon>Vertebrata</taxon>
        <taxon>Euteleostomi</taxon>
        <taxon>Actinopterygii</taxon>
        <taxon>Neopterygii</taxon>
        <taxon>Teleostei</taxon>
        <taxon>Ostariophysi</taxon>
        <taxon>Cypriniformes</taxon>
        <taxon>Cyprinidae</taxon>
        <taxon>Labeoninae</taxon>
        <taxon>Labeonini</taxon>
        <taxon>Labeo</taxon>
    </lineage>
</organism>
<keyword evidence="7" id="KW-0804">Transcription</keyword>